<dbReference type="PROSITE" id="PS50109">
    <property type="entry name" value="HIS_KIN"/>
    <property type="match status" value="1"/>
</dbReference>
<dbReference type="Pfam" id="PF08447">
    <property type="entry name" value="PAS_3"/>
    <property type="match status" value="4"/>
</dbReference>
<organism evidence="13 14">
    <name type="scientific">Muricoccus pecuniae</name>
    <dbReference type="NCBI Taxonomy" id="693023"/>
    <lineage>
        <taxon>Bacteria</taxon>
        <taxon>Pseudomonadati</taxon>
        <taxon>Pseudomonadota</taxon>
        <taxon>Alphaproteobacteria</taxon>
        <taxon>Acetobacterales</taxon>
        <taxon>Roseomonadaceae</taxon>
        <taxon>Muricoccus</taxon>
    </lineage>
</organism>
<dbReference type="Pfam" id="PF00072">
    <property type="entry name" value="Response_reg"/>
    <property type="match status" value="1"/>
</dbReference>
<keyword evidence="8" id="KW-1133">Transmembrane helix</keyword>
<dbReference type="SMART" id="SM00448">
    <property type="entry name" value="REC"/>
    <property type="match status" value="1"/>
</dbReference>
<evidence type="ECO:0000259" key="9">
    <source>
        <dbReference type="PROSITE" id="PS50109"/>
    </source>
</evidence>
<keyword evidence="7" id="KW-0175">Coiled coil</keyword>
<feature type="domain" description="PAC" evidence="12">
    <location>
        <begin position="556"/>
        <end position="611"/>
    </location>
</feature>
<dbReference type="EC" id="2.7.13.3" evidence="2"/>
<keyword evidence="8" id="KW-0472">Membrane</keyword>
<feature type="coiled-coil region" evidence="7">
    <location>
        <begin position="985"/>
        <end position="1037"/>
    </location>
</feature>
<dbReference type="CDD" id="cd00082">
    <property type="entry name" value="HisKA"/>
    <property type="match status" value="1"/>
</dbReference>
<dbReference type="Gene3D" id="3.30.450.20">
    <property type="entry name" value="PAS domain"/>
    <property type="match status" value="5"/>
</dbReference>
<feature type="domain" description="PAS" evidence="11">
    <location>
        <begin position="356"/>
        <end position="398"/>
    </location>
</feature>
<dbReference type="InterPro" id="IPR036097">
    <property type="entry name" value="HisK_dim/P_sf"/>
</dbReference>
<dbReference type="SUPFAM" id="SSF47384">
    <property type="entry name" value="Homodimeric domain of signal transducing histidine kinase"/>
    <property type="match status" value="1"/>
</dbReference>
<dbReference type="RefSeq" id="WP_184517579.1">
    <property type="nucleotide sequence ID" value="NZ_JACIJD010000008.1"/>
</dbReference>
<dbReference type="Pfam" id="PF02518">
    <property type="entry name" value="HATPase_c"/>
    <property type="match status" value="1"/>
</dbReference>
<evidence type="ECO:0000256" key="2">
    <source>
        <dbReference type="ARBA" id="ARBA00012438"/>
    </source>
</evidence>
<dbReference type="InterPro" id="IPR000014">
    <property type="entry name" value="PAS"/>
</dbReference>
<protein>
    <recommendedName>
        <fullName evidence="2">histidine kinase</fullName>
        <ecNumber evidence="2">2.7.13.3</ecNumber>
    </recommendedName>
</protein>
<feature type="transmembrane region" description="Helical" evidence="8">
    <location>
        <begin position="12"/>
        <end position="35"/>
    </location>
</feature>
<dbReference type="InterPro" id="IPR001610">
    <property type="entry name" value="PAC"/>
</dbReference>
<evidence type="ECO:0000256" key="5">
    <source>
        <dbReference type="ARBA" id="ARBA00022777"/>
    </source>
</evidence>
<feature type="modified residue" description="4-aspartylphosphate" evidence="6">
    <location>
        <position position="1340"/>
    </location>
</feature>
<dbReference type="SMART" id="SM00086">
    <property type="entry name" value="PAC"/>
    <property type="match status" value="5"/>
</dbReference>
<dbReference type="InterPro" id="IPR052162">
    <property type="entry name" value="Sensor_kinase/Photoreceptor"/>
</dbReference>
<reference evidence="13 14" key="1">
    <citation type="submission" date="2020-08" db="EMBL/GenBank/DDBJ databases">
        <title>Genomic Encyclopedia of Type Strains, Phase IV (KMG-IV): sequencing the most valuable type-strain genomes for metagenomic binning, comparative biology and taxonomic classification.</title>
        <authorList>
            <person name="Goeker M."/>
        </authorList>
    </citation>
    <scope>NUCLEOTIDE SEQUENCE [LARGE SCALE GENOMIC DNA]</scope>
    <source>
        <strain evidence="13 14">DSM 25622</strain>
    </source>
</reference>
<dbReference type="PANTHER" id="PTHR43304:SF1">
    <property type="entry name" value="PAC DOMAIN-CONTAINING PROTEIN"/>
    <property type="match status" value="1"/>
</dbReference>
<evidence type="ECO:0000256" key="4">
    <source>
        <dbReference type="ARBA" id="ARBA00022679"/>
    </source>
</evidence>
<dbReference type="CDD" id="cd00130">
    <property type="entry name" value="PAS"/>
    <property type="match status" value="4"/>
</dbReference>
<evidence type="ECO:0000313" key="14">
    <source>
        <dbReference type="Proteomes" id="UP000580654"/>
    </source>
</evidence>
<sequence length="1560" mass="167868">MPADTPRQGSPLSLRLVLLVGAVSVPLILLGAGALRLEYEADRDRAETQLVEQARSLARLVDGEFDRVETAALTLAASSALARGDLSAFAQEMSAARNLISGGGTEIALYDLSGLRLLGPARPGEETRRDAPDLAYVRAAIASGQPRKSDLIALPGGKGVAVGVAVPLTAGDEATRSSGAISVTLPRARLLDIVTAASLPPGAFASVQDRQGLTVARSFRDAETLGKLPMPAVLEAIRGAPAGLAPRGTRTLEGVPSVIAFAHAPASGFIVKLDVPEEVFLAPFQAALLRAVLVGGGVLAAGLGLALLRARRIVASFGKVAETAMGAGAPPGTTGLREADDLAAALSAAIAGRERADASLRALFESSPIGVIISDTGGRVHEANNAFLRIIGRDRADLEAGRIRWDEITPDEWIGRDERAIAEAVARGRCRPYEKEYVRPDGTRVPVLLSFGLTDRAIGLAATFVVDLTARREAEAALRDSEERLRLAQEAGGIGAWELDLVTGLRHWSDTAYDLWGLERGRQVTADLLMGLIHEDDRERAGAALARARTLEGPLPDLEFRIRRASDGAVRWINSHSRIVARDEASGVGLRQIGVMRDVTKRREAEAALREAKERMDLALQGTDAGLWDWNVETGEVWFSERWCTMLGYAQGEIEPHIRSWERLVHHDDMPAITWVLEDHLAGRTPLYEGEHRLRHRDGHWVWVLSRGKLVERGEDGRPLRAVGTHQDITARRAAEDALRESEARFARAVSVGGIGTWDWEAATDRQVNSPGFEALYGRAPGEVGSKSDFLALVHQEDRAAVEAAIGRAVAGGEGEGFDVEYRIPLPGGGFRWLRSQGAVTLRGEDGAPLRMSGVVTDVTERAEAEQARIESEARFRAVADAMPQMAWSAGPDGRTDYWNARAYEFTGRDPGTLGSFAREDIIHPDDLPALREAWNRARETGEPFEMEHRLRYRDGTYRWVLARALAVRGTRGEVHRWFGTSTDISEIVAARAAAARQAQELEARVAERTRALSDAAQELRAEIQRREEAQSALLQAQKLEALGQLTGGVAHDFNNVLAAVFGSYSLIRRRTDSPAILEVVARGEQSAERARKLVSQLLTFARRGELRPEVLDLASVMLGAEDLICHAIGQGIRCALELPPGIWPVLADAHQLEVALLNLAVNARDAMEGQGTLTIAARNLPRPERPAHLPPGEYVEVAVRDTGAGMPPEVVARATEPFFTTKPQGKGTGLGLAMVHGFAVQSGGALAIESRPGEGTAIRIILPRAALEDEGIDLGEDEGPDAALHGNATLLLAEDDEQVRAMTAALLRELGYTVAEAANAEAAAALVHTLDRCDMLVTDVTMPGVDGPTLARRLRAERPDLPVLFLTAHSPGAEQPPGPVLRKPFGIPALGAAVLEGLGRWSRPSAGDERLLARLRTPAMRRLYLAWEAARSGPAVLPRPGSVDPAAFDLLPHSFVADVLPGEPPRFSYRWVGEALAERLGHPLPGGMATPGAQAEVLGSLEGAYRRCARTLRPLYQAARYDLGDGVPLRFERLILPVSADGRELSELIGVALFDDASP</sequence>
<dbReference type="FunFam" id="3.30.450.20:FF:000099">
    <property type="entry name" value="Sensory box sensor histidine kinase"/>
    <property type="match status" value="1"/>
</dbReference>
<dbReference type="SUPFAM" id="SSF52172">
    <property type="entry name" value="CheY-like"/>
    <property type="match status" value="1"/>
</dbReference>
<feature type="domain" description="PAC" evidence="12">
    <location>
        <begin position="688"/>
        <end position="741"/>
    </location>
</feature>
<evidence type="ECO:0000259" key="12">
    <source>
        <dbReference type="PROSITE" id="PS50113"/>
    </source>
</evidence>
<dbReference type="PANTHER" id="PTHR43304">
    <property type="entry name" value="PHYTOCHROME-LIKE PROTEIN CPH1"/>
    <property type="match status" value="1"/>
</dbReference>
<dbReference type="InterPro" id="IPR003661">
    <property type="entry name" value="HisK_dim/P_dom"/>
</dbReference>
<dbReference type="PRINTS" id="PR00344">
    <property type="entry name" value="BCTRLSENSOR"/>
</dbReference>
<dbReference type="SUPFAM" id="SSF55785">
    <property type="entry name" value="PYP-like sensor domain (PAS domain)"/>
    <property type="match status" value="5"/>
</dbReference>
<feature type="domain" description="PAS" evidence="11">
    <location>
        <begin position="872"/>
        <end position="942"/>
    </location>
</feature>
<keyword evidence="8" id="KW-0812">Transmembrane</keyword>
<dbReference type="GO" id="GO:0000155">
    <property type="term" value="F:phosphorelay sensor kinase activity"/>
    <property type="evidence" value="ECO:0007669"/>
    <property type="project" value="InterPro"/>
</dbReference>
<feature type="domain" description="Histidine kinase" evidence="9">
    <location>
        <begin position="1049"/>
        <end position="1267"/>
    </location>
</feature>
<keyword evidence="5" id="KW-0418">Kinase</keyword>
<dbReference type="PROSITE" id="PS50112">
    <property type="entry name" value="PAS"/>
    <property type="match status" value="3"/>
</dbReference>
<keyword evidence="4" id="KW-0808">Transferase</keyword>
<dbReference type="NCBIfam" id="TIGR00229">
    <property type="entry name" value="sensory_box"/>
    <property type="match status" value="5"/>
</dbReference>
<evidence type="ECO:0000256" key="8">
    <source>
        <dbReference type="SAM" id="Phobius"/>
    </source>
</evidence>
<feature type="domain" description="Response regulatory" evidence="10">
    <location>
        <begin position="1290"/>
        <end position="1399"/>
    </location>
</feature>
<dbReference type="InterPro" id="IPR035965">
    <property type="entry name" value="PAS-like_dom_sf"/>
</dbReference>
<dbReference type="SMART" id="SM00387">
    <property type="entry name" value="HATPase_c"/>
    <property type="match status" value="1"/>
</dbReference>
<dbReference type="Gene3D" id="1.10.287.130">
    <property type="match status" value="1"/>
</dbReference>
<keyword evidence="14" id="KW-1185">Reference proteome</keyword>
<keyword evidence="3 6" id="KW-0597">Phosphoprotein</keyword>
<dbReference type="Gene3D" id="3.30.565.10">
    <property type="entry name" value="Histidine kinase-like ATPase, C-terminal domain"/>
    <property type="match status" value="1"/>
</dbReference>
<dbReference type="InterPro" id="IPR003594">
    <property type="entry name" value="HATPase_dom"/>
</dbReference>
<dbReference type="Gene3D" id="2.10.70.100">
    <property type="match status" value="2"/>
</dbReference>
<accession>A0A840YHV2</accession>
<dbReference type="InterPro" id="IPR001789">
    <property type="entry name" value="Sig_transdc_resp-reg_receiver"/>
</dbReference>
<dbReference type="InterPro" id="IPR004358">
    <property type="entry name" value="Sig_transdc_His_kin-like_C"/>
</dbReference>
<evidence type="ECO:0000256" key="7">
    <source>
        <dbReference type="SAM" id="Coils"/>
    </source>
</evidence>
<comment type="catalytic activity">
    <reaction evidence="1">
        <text>ATP + protein L-histidine = ADP + protein N-phospho-L-histidine.</text>
        <dbReference type="EC" id="2.7.13.3"/>
    </reaction>
</comment>
<dbReference type="PROSITE" id="PS50113">
    <property type="entry name" value="PAC"/>
    <property type="match status" value="4"/>
</dbReference>
<dbReference type="InterPro" id="IPR011006">
    <property type="entry name" value="CheY-like_superfamily"/>
</dbReference>
<evidence type="ECO:0000259" key="10">
    <source>
        <dbReference type="PROSITE" id="PS50110"/>
    </source>
</evidence>
<proteinExistence type="predicted"/>
<dbReference type="PROSITE" id="PS50110">
    <property type="entry name" value="RESPONSE_REGULATORY"/>
    <property type="match status" value="1"/>
</dbReference>
<dbReference type="InterPro" id="IPR036890">
    <property type="entry name" value="HATPase_C_sf"/>
</dbReference>
<evidence type="ECO:0000259" key="11">
    <source>
        <dbReference type="PROSITE" id="PS50112"/>
    </source>
</evidence>
<feature type="domain" description="PAC" evidence="12">
    <location>
        <begin position="818"/>
        <end position="871"/>
    </location>
</feature>
<dbReference type="InterPro" id="IPR000700">
    <property type="entry name" value="PAS-assoc_C"/>
</dbReference>
<dbReference type="InterPro" id="IPR013655">
    <property type="entry name" value="PAS_fold_3"/>
</dbReference>
<gene>
    <name evidence="13" type="ORF">FHS87_002162</name>
</gene>
<dbReference type="Gene3D" id="3.40.50.2300">
    <property type="match status" value="1"/>
</dbReference>
<name>A0A840YHV2_9PROT</name>
<dbReference type="InterPro" id="IPR005467">
    <property type="entry name" value="His_kinase_dom"/>
</dbReference>
<evidence type="ECO:0000256" key="3">
    <source>
        <dbReference type="ARBA" id="ARBA00022553"/>
    </source>
</evidence>
<dbReference type="SMART" id="SM00091">
    <property type="entry name" value="PAS"/>
    <property type="match status" value="5"/>
</dbReference>
<evidence type="ECO:0000256" key="6">
    <source>
        <dbReference type="PROSITE-ProRule" id="PRU00169"/>
    </source>
</evidence>
<feature type="domain" description="PAC" evidence="12">
    <location>
        <begin position="945"/>
        <end position="997"/>
    </location>
</feature>
<evidence type="ECO:0000256" key="1">
    <source>
        <dbReference type="ARBA" id="ARBA00000085"/>
    </source>
</evidence>
<comment type="caution">
    <text evidence="13">The sequence shown here is derived from an EMBL/GenBank/DDBJ whole genome shotgun (WGS) entry which is preliminary data.</text>
</comment>
<evidence type="ECO:0000313" key="13">
    <source>
        <dbReference type="EMBL" id="MBB5694122.1"/>
    </source>
</evidence>
<dbReference type="EMBL" id="JACIJD010000008">
    <property type="protein sequence ID" value="MBB5694122.1"/>
    <property type="molecule type" value="Genomic_DNA"/>
</dbReference>
<dbReference type="SMART" id="SM00388">
    <property type="entry name" value="HisKA"/>
    <property type="match status" value="1"/>
</dbReference>
<dbReference type="Pfam" id="PF13426">
    <property type="entry name" value="PAS_9"/>
    <property type="match status" value="1"/>
</dbReference>
<dbReference type="SUPFAM" id="SSF55874">
    <property type="entry name" value="ATPase domain of HSP90 chaperone/DNA topoisomerase II/histidine kinase"/>
    <property type="match status" value="1"/>
</dbReference>
<dbReference type="Pfam" id="PF00512">
    <property type="entry name" value="HisKA"/>
    <property type="match status" value="1"/>
</dbReference>
<feature type="domain" description="PAS" evidence="11">
    <location>
        <begin position="770"/>
        <end position="813"/>
    </location>
</feature>
<dbReference type="Proteomes" id="UP000580654">
    <property type="component" value="Unassembled WGS sequence"/>
</dbReference>